<dbReference type="Proteomes" id="UP000628463">
    <property type="component" value="Unassembled WGS sequence"/>
</dbReference>
<dbReference type="RefSeq" id="WP_186837282.1">
    <property type="nucleotide sequence ID" value="NZ_JACOPD010000009.1"/>
</dbReference>
<gene>
    <name evidence="2" type="ORF">H8S01_11705</name>
</gene>
<evidence type="ECO:0000313" key="2">
    <source>
        <dbReference type="EMBL" id="MBC5681617.1"/>
    </source>
</evidence>
<feature type="domain" description="Spore protein YkvP/CgeB glycosyl transferase-like" evidence="1">
    <location>
        <begin position="241"/>
        <end position="388"/>
    </location>
</feature>
<dbReference type="EMBL" id="JACOPD010000009">
    <property type="protein sequence ID" value="MBC5681617.1"/>
    <property type="molecule type" value="Genomic_DNA"/>
</dbReference>
<protein>
    <submittedName>
        <fullName evidence="2">Glycosyltransferase family 1 protein</fullName>
    </submittedName>
</protein>
<proteinExistence type="predicted"/>
<evidence type="ECO:0000259" key="1">
    <source>
        <dbReference type="Pfam" id="PF13524"/>
    </source>
</evidence>
<dbReference type="InterPro" id="IPR055259">
    <property type="entry name" value="YkvP/CgeB_Glyco_trans-like"/>
</dbReference>
<accession>A0ABR7G2F2</accession>
<evidence type="ECO:0000313" key="3">
    <source>
        <dbReference type="Proteomes" id="UP000628463"/>
    </source>
</evidence>
<name>A0ABR7G2F2_9FIRM</name>
<organism evidence="2 3">
    <name type="scientific">Lachnospira hominis</name>
    <name type="common">ex Liu et al. 2021</name>
    <dbReference type="NCBI Taxonomy" id="2763051"/>
    <lineage>
        <taxon>Bacteria</taxon>
        <taxon>Bacillati</taxon>
        <taxon>Bacillota</taxon>
        <taxon>Clostridia</taxon>
        <taxon>Lachnospirales</taxon>
        <taxon>Lachnospiraceae</taxon>
        <taxon>Lachnospira</taxon>
    </lineage>
</organism>
<reference evidence="2 3" key="1">
    <citation type="submission" date="2020-08" db="EMBL/GenBank/DDBJ databases">
        <title>Genome public.</title>
        <authorList>
            <person name="Liu C."/>
            <person name="Sun Q."/>
        </authorList>
    </citation>
    <scope>NUCLEOTIDE SEQUENCE [LARGE SCALE GENOMIC DNA]</scope>
    <source>
        <strain evidence="2 3">NSJ-43</strain>
    </source>
</reference>
<comment type="caution">
    <text evidence="2">The sequence shown here is derived from an EMBL/GenBank/DDBJ whole genome shotgun (WGS) entry which is preliminary data.</text>
</comment>
<keyword evidence="3" id="KW-1185">Reference proteome</keyword>
<dbReference type="Pfam" id="PF13524">
    <property type="entry name" value="Glyco_trans_1_2"/>
    <property type="match status" value="1"/>
</dbReference>
<dbReference type="SUPFAM" id="SSF53756">
    <property type="entry name" value="UDP-Glycosyltransferase/glycogen phosphorylase"/>
    <property type="match status" value="1"/>
</dbReference>
<sequence length="391" mass="46384">MRFVLFYSDVESFNYFTDRIVEELNKKNHECFVLDLRDMSRSGEHSFERFNSFLEKKADAAIAFDGLGIKDRIFVELWDSMNTLAINILMDHPLRFHPTMLRHPRRYIQFCCDRNHVEYVKKYFGESVADVRFMPHAGTYMGEPDLENYEKRPYDVLFSGTFYEPHIYLEQIDEMFSDNELIKMFYHNLADYMTDRNEVSTEQAVVDVMDLMRLIMSEKQVIQLFRFAEPVDWLARMYYRKQIVQVIADSGIDIWLLGRGWENHPAAMLDNVHIINDRIPFKDTLPVMAKAKINLNIMPWFKDGTHDRIFNILLQGSLPLTDKSKWLEDNFTDDENIVFYDLNELDSIPEIIKNYLDNPEKSKEIIKNGFNEVADKYTWTQITEQILACIE</sequence>